<evidence type="ECO:0000313" key="1">
    <source>
        <dbReference type="EMBL" id="ATW62819.1"/>
    </source>
</evidence>
<evidence type="ECO:0000313" key="2">
    <source>
        <dbReference type="Proteomes" id="UP000274731"/>
    </source>
</evidence>
<sequence>MAKEIVKLGPEMDPRNLARLESRNYDQGYTKVPNSALPAVYQQGLSAIFQALTGETLDPTENTFAVKADNGIFKRLYAPAIFAAAEPAADEEPLTSALVIVWGDRKIPLSINKGEIYTEASKALKNVKYQVRDYGNFNDPSILISVTQGEKVYSYPFVVRPADINEKLSSEEFEIMVEEHTDVEIAAHVQTVPSGEGGSLYHGHFVKVSQLPIGSYTITGYRSRDSQFGKDYFLQAKVDEPFSAPVRMKQGEEWVEIETEIQDWCIVRPNSAMKKTLGADPVISEEVPATLHVLEHFSTSSGHPAAKVSLQCTFGSDDGALDLAF</sequence>
<reference evidence="1 2" key="1">
    <citation type="journal article" date="2018" name="Environ. Microbiol.">
        <title>Novel phage-host interactions and evolution as revealed by a cyanomyovirus isolated from an estuarine environment.</title>
        <authorList>
            <person name="Xu Y."/>
            <person name="Zhang R."/>
            <person name="Wang N."/>
            <person name="Cai L."/>
            <person name="Tong Y."/>
            <person name="Sun Q."/>
            <person name="Chen F."/>
            <person name="Jiao N."/>
        </authorList>
    </citation>
    <scope>NUCLEOTIDE SEQUENCE [LARGE SCALE GENOMIC DNA]</scope>
</reference>
<organism evidence="1 2">
    <name type="scientific">Synechococcus phage S-CBWM1</name>
    <dbReference type="NCBI Taxonomy" id="2053653"/>
    <lineage>
        <taxon>Viruses</taxon>
        <taxon>Duplodnaviria</taxon>
        <taxon>Heunggongvirae</taxon>
        <taxon>Uroviricota</taxon>
        <taxon>Caudoviricetes</taxon>
        <taxon>Aokuangvirus</taxon>
        <taxon>Aokuangvirus SCBWM1</taxon>
    </lineage>
</organism>
<gene>
    <name evidence="1" type="ORF">SCBWM1_gp135</name>
</gene>
<accession>A0A3G1L3R5</accession>
<proteinExistence type="predicted"/>
<dbReference type="EMBL" id="MG450654">
    <property type="protein sequence ID" value="ATW62819.1"/>
    <property type="molecule type" value="Genomic_DNA"/>
</dbReference>
<name>A0A3G1L3R5_9CAUD</name>
<dbReference type="Proteomes" id="UP000274731">
    <property type="component" value="Segment"/>
</dbReference>
<protein>
    <submittedName>
        <fullName evidence="1">Uncharacterized protein</fullName>
    </submittedName>
</protein>
<keyword evidence="2" id="KW-1185">Reference proteome</keyword>